<sequence>MNYDFVVNLIENGDEDIIKSEAKDNGRFCFFGWAFGERSSEIDNGLMFKKNYADYYVIMASMAYARQDMEKVGFYANEYKRFKSELELRRQKVS</sequence>
<proteinExistence type="predicted"/>
<gene>
    <name evidence="1" type="ORF">EBQ34_14865</name>
</gene>
<dbReference type="Proteomes" id="UP000275180">
    <property type="component" value="Unassembled WGS sequence"/>
</dbReference>
<evidence type="ECO:0000313" key="1">
    <source>
        <dbReference type="EMBL" id="RMX07150.1"/>
    </source>
</evidence>
<dbReference type="AlphaFoldDB" id="A0A3M6QVV3"/>
<dbReference type="EMBL" id="RDQJ01000054">
    <property type="protein sequence ID" value="RMX07150.1"/>
    <property type="molecule type" value="Genomic_DNA"/>
</dbReference>
<protein>
    <submittedName>
        <fullName evidence="1">Uncharacterized protein</fullName>
    </submittedName>
</protein>
<reference evidence="1 2" key="1">
    <citation type="submission" date="2018-10" db="EMBL/GenBank/DDBJ databases">
        <title>Comamonadaceae CDC group NO-1 genome sequencing and assembly.</title>
        <authorList>
            <person name="Bernier A.-M."/>
            <person name="Bernard K."/>
        </authorList>
    </citation>
    <scope>NUCLEOTIDE SEQUENCE [LARGE SCALE GENOMIC DNA]</scope>
    <source>
        <strain evidence="1 2">NML180582</strain>
    </source>
</reference>
<accession>A0A3M6QVV3</accession>
<evidence type="ECO:0000313" key="2">
    <source>
        <dbReference type="Proteomes" id="UP000275180"/>
    </source>
</evidence>
<name>A0A3M6QVV3_9BURK</name>
<organism evidence="1 2">
    <name type="scientific">Vandammella animalimorsus</name>
    <dbReference type="NCBI Taxonomy" id="2029117"/>
    <lineage>
        <taxon>Bacteria</taxon>
        <taxon>Pseudomonadati</taxon>
        <taxon>Pseudomonadota</taxon>
        <taxon>Betaproteobacteria</taxon>
        <taxon>Burkholderiales</taxon>
        <taxon>Comamonadaceae</taxon>
        <taxon>Vandammella</taxon>
    </lineage>
</organism>
<comment type="caution">
    <text evidence="1">The sequence shown here is derived from an EMBL/GenBank/DDBJ whole genome shotgun (WGS) entry which is preliminary data.</text>
</comment>